<proteinExistence type="predicted"/>
<evidence type="ECO:0000313" key="2">
    <source>
        <dbReference type="Proteomes" id="UP001472677"/>
    </source>
</evidence>
<evidence type="ECO:0000313" key="1">
    <source>
        <dbReference type="EMBL" id="KAK8514715.1"/>
    </source>
</evidence>
<gene>
    <name evidence="1" type="ORF">V6N12_057611</name>
</gene>
<sequence length="112" mass="12685">MEKSELVGKKGNEITENFRAVKVTSGETPSGFSITPQTKAREPESIEQYLSGRSAVCQNAQEKSELVEKEENVTVLDDIQTANSVEYFDVSPVVHEITKIELKMHRFPWRNN</sequence>
<accession>A0ABR2C5M2</accession>
<organism evidence="1 2">
    <name type="scientific">Hibiscus sabdariffa</name>
    <name type="common">roselle</name>
    <dbReference type="NCBI Taxonomy" id="183260"/>
    <lineage>
        <taxon>Eukaryota</taxon>
        <taxon>Viridiplantae</taxon>
        <taxon>Streptophyta</taxon>
        <taxon>Embryophyta</taxon>
        <taxon>Tracheophyta</taxon>
        <taxon>Spermatophyta</taxon>
        <taxon>Magnoliopsida</taxon>
        <taxon>eudicotyledons</taxon>
        <taxon>Gunneridae</taxon>
        <taxon>Pentapetalae</taxon>
        <taxon>rosids</taxon>
        <taxon>malvids</taxon>
        <taxon>Malvales</taxon>
        <taxon>Malvaceae</taxon>
        <taxon>Malvoideae</taxon>
        <taxon>Hibiscus</taxon>
    </lineage>
</organism>
<reference evidence="1 2" key="1">
    <citation type="journal article" date="2024" name="G3 (Bethesda)">
        <title>Genome assembly of Hibiscus sabdariffa L. provides insights into metabolisms of medicinal natural products.</title>
        <authorList>
            <person name="Kim T."/>
        </authorList>
    </citation>
    <scope>NUCLEOTIDE SEQUENCE [LARGE SCALE GENOMIC DNA]</scope>
    <source>
        <strain evidence="1">TK-2024</strain>
        <tissue evidence="1">Old leaves</tissue>
    </source>
</reference>
<dbReference type="EMBL" id="JBBPBM010000066">
    <property type="protein sequence ID" value="KAK8514715.1"/>
    <property type="molecule type" value="Genomic_DNA"/>
</dbReference>
<protein>
    <submittedName>
        <fullName evidence="1">Uncharacterized protein</fullName>
    </submittedName>
</protein>
<dbReference type="Proteomes" id="UP001472677">
    <property type="component" value="Unassembled WGS sequence"/>
</dbReference>
<comment type="caution">
    <text evidence="1">The sequence shown here is derived from an EMBL/GenBank/DDBJ whole genome shotgun (WGS) entry which is preliminary data.</text>
</comment>
<keyword evidence="2" id="KW-1185">Reference proteome</keyword>
<name>A0ABR2C5M2_9ROSI</name>